<reference key="1">
    <citation type="journal article" date="2007" name="Nature">
        <title>The medaka draft genome and insights into vertebrate genome evolution.</title>
        <authorList>
            <person name="Kasahara M."/>
            <person name="Naruse K."/>
            <person name="Sasaki S."/>
            <person name="Nakatani Y."/>
            <person name="Qu W."/>
            <person name="Ahsan B."/>
            <person name="Yamada T."/>
            <person name="Nagayasu Y."/>
            <person name="Doi K."/>
            <person name="Kasai Y."/>
            <person name="Jindo T."/>
            <person name="Kobayashi D."/>
            <person name="Shimada A."/>
            <person name="Toyoda A."/>
            <person name="Kuroki Y."/>
            <person name="Fujiyama A."/>
            <person name="Sasaki T."/>
            <person name="Shimizu A."/>
            <person name="Asakawa S."/>
            <person name="Shimizu N."/>
            <person name="Hashimoto S."/>
            <person name="Yang J."/>
            <person name="Lee Y."/>
            <person name="Matsushima K."/>
            <person name="Sugano S."/>
            <person name="Sakaizumi M."/>
            <person name="Narita T."/>
            <person name="Ohishi K."/>
            <person name="Haga S."/>
            <person name="Ohta F."/>
            <person name="Nomoto H."/>
            <person name="Nogata K."/>
            <person name="Morishita T."/>
            <person name="Endo T."/>
            <person name="Shin-I T."/>
            <person name="Takeda H."/>
            <person name="Morishita S."/>
            <person name="Kohara Y."/>
        </authorList>
    </citation>
    <scope>NUCLEOTIDE SEQUENCE [LARGE SCALE GENOMIC DNA]</scope>
    <source>
        <strain>Hd-rR</strain>
    </source>
</reference>
<dbReference type="Ensembl" id="ENSORLT00015015574.1">
    <property type="protein sequence ID" value="ENSORLP00015027815.1"/>
    <property type="gene ID" value="ENSORLG00015010129.1"/>
</dbReference>
<evidence type="ECO:0000313" key="3">
    <source>
        <dbReference type="Proteomes" id="UP000265200"/>
    </source>
</evidence>
<dbReference type="SUPFAM" id="SSF51197">
    <property type="entry name" value="Clavaminate synthase-like"/>
    <property type="match status" value="1"/>
</dbReference>
<organism evidence="2 3">
    <name type="scientific">Oryzias latipes</name>
    <name type="common">Japanese rice fish</name>
    <name type="synonym">Japanese killifish</name>
    <dbReference type="NCBI Taxonomy" id="8090"/>
    <lineage>
        <taxon>Eukaryota</taxon>
        <taxon>Metazoa</taxon>
        <taxon>Chordata</taxon>
        <taxon>Craniata</taxon>
        <taxon>Vertebrata</taxon>
        <taxon>Euteleostomi</taxon>
        <taxon>Actinopterygii</taxon>
        <taxon>Neopterygii</taxon>
        <taxon>Teleostei</taxon>
        <taxon>Neoteleostei</taxon>
        <taxon>Acanthomorphata</taxon>
        <taxon>Ovalentaria</taxon>
        <taxon>Atherinomorphae</taxon>
        <taxon>Beloniformes</taxon>
        <taxon>Adrianichthyidae</taxon>
        <taxon>Oryziinae</taxon>
        <taxon>Oryzias</taxon>
    </lineage>
</organism>
<keyword evidence="1" id="KW-0732">Signal</keyword>
<sequence length="275" mass="31087">METRTAAGVRFWVLLGLVSRLAGLKDDGGGWYGESDFRLEDEGPCNLDVLDASELSHQQFLDRYAFSRPLVLRGLTDNTRFRLLCSRSSLLRDYGSRRVKLSTANTHSYRKVEVPFQEYVDVHLRPQSADALGSDTLYFFGDNNFTEWQSLFQQYEPPPYVLPHTSGAYSFGIAGQRVSSRVTCRHVCACAHANLPASLRTCTHTCAHTHDALTQTHVNKHTHEHKLCCHGDDQPRFLQVQEPACPSTGMVRVSQRSSTVGRYVHNPPSCWRWSV</sequence>
<feature type="signal peptide" evidence="1">
    <location>
        <begin position="1"/>
        <end position="23"/>
    </location>
</feature>
<dbReference type="Proteomes" id="UP000265200">
    <property type="component" value="Chromosome 8"/>
</dbReference>
<protein>
    <submittedName>
        <fullName evidence="2">Jumonji domain containing 8</fullName>
    </submittedName>
</protein>
<reference evidence="2 3" key="2">
    <citation type="submission" date="2017-04" db="EMBL/GenBank/DDBJ databases">
        <title>CpG methylation of centromeres and impact of large insertions on vertebrate speciation.</title>
        <authorList>
            <person name="Ichikawa K."/>
            <person name="Yoshimura J."/>
            <person name="Morishita S."/>
        </authorList>
    </citation>
    <scope>NUCLEOTIDE SEQUENCE</scope>
    <source>
        <strain evidence="2 3">HSOK</strain>
    </source>
</reference>
<dbReference type="AlphaFoldDB" id="A0A3P9J6B9"/>
<dbReference type="InterPro" id="IPR050910">
    <property type="entry name" value="JMJD6_ArgDemeth/LysHydrox"/>
</dbReference>
<feature type="chain" id="PRO_5018019902" evidence="1">
    <location>
        <begin position="24"/>
        <end position="275"/>
    </location>
</feature>
<evidence type="ECO:0000313" key="2">
    <source>
        <dbReference type="Ensembl" id="ENSORLP00015027815.1"/>
    </source>
</evidence>
<evidence type="ECO:0000256" key="1">
    <source>
        <dbReference type="SAM" id="SignalP"/>
    </source>
</evidence>
<reference evidence="2" key="4">
    <citation type="submission" date="2025-09" db="UniProtKB">
        <authorList>
            <consortium name="Ensembl"/>
        </authorList>
    </citation>
    <scope>IDENTIFICATION</scope>
    <source>
        <strain evidence="2">HSOK</strain>
    </source>
</reference>
<dbReference type="PANTHER" id="PTHR12480">
    <property type="entry name" value="ARGININE DEMETHYLASE AND LYSYL-HYDROXYLASE JMJD"/>
    <property type="match status" value="1"/>
</dbReference>
<name>A0A3P9J6B9_ORYLA</name>
<dbReference type="Gene3D" id="2.60.120.650">
    <property type="entry name" value="Cupin"/>
    <property type="match status" value="1"/>
</dbReference>
<accession>A0A3P9J6B9</accession>
<proteinExistence type="predicted"/>
<reference evidence="2" key="3">
    <citation type="submission" date="2025-08" db="UniProtKB">
        <authorList>
            <consortium name="Ensembl"/>
        </authorList>
    </citation>
    <scope>IDENTIFICATION</scope>
    <source>
        <strain evidence="2">HSOK</strain>
    </source>
</reference>
<dbReference type="PANTHER" id="PTHR12480:SF21">
    <property type="entry name" value="JMJC DOMAIN-CONTAINING PROTEIN 8"/>
    <property type="match status" value="1"/>
</dbReference>